<reference evidence="1" key="1">
    <citation type="submission" date="2023-07" db="EMBL/GenBank/DDBJ databases">
        <title>Sorghum-associated microbial communities from plants grown in Nebraska, USA.</title>
        <authorList>
            <person name="Schachtman D."/>
        </authorList>
    </citation>
    <scope>NUCLEOTIDE SEQUENCE</scope>
    <source>
        <strain evidence="1">2697</strain>
    </source>
</reference>
<name>A0ACC6KW06_9SPHI</name>
<protein>
    <submittedName>
        <fullName evidence="1">Uncharacterized protein</fullName>
    </submittedName>
</protein>
<comment type="caution">
    <text evidence="1">The sequence shown here is derived from an EMBL/GenBank/DDBJ whole genome shotgun (WGS) entry which is preliminary data.</text>
</comment>
<dbReference type="Proteomes" id="UP001246858">
    <property type="component" value="Unassembled WGS sequence"/>
</dbReference>
<evidence type="ECO:0000313" key="1">
    <source>
        <dbReference type="EMBL" id="MDR6783256.1"/>
    </source>
</evidence>
<organism evidence="1 2">
    <name type="scientific">Pedobacter africanus</name>
    <dbReference type="NCBI Taxonomy" id="151894"/>
    <lineage>
        <taxon>Bacteria</taxon>
        <taxon>Pseudomonadati</taxon>
        <taxon>Bacteroidota</taxon>
        <taxon>Sphingobacteriia</taxon>
        <taxon>Sphingobacteriales</taxon>
        <taxon>Sphingobacteriaceae</taxon>
        <taxon>Pedobacter</taxon>
    </lineage>
</organism>
<keyword evidence="2" id="KW-1185">Reference proteome</keyword>
<proteinExistence type="predicted"/>
<gene>
    <name evidence="1" type="ORF">J2X78_001808</name>
</gene>
<sequence>MKIKYLYIALVLFSLLGCKKFLDIVPKDKFIPTTVEDYENMLNFATVTTYGDYYEDLITDDAFLPEGEPGNLYTKQRLSNRKIYQFDKNAFGEGDNDVLWSEGYKRLFYFNTVINNIMEAQGGSEANKRSIRAEALLGRALEHLLLVNVYAQHYDQATAATEPGIPLVLEADISAKHRRNTVKEVYDQVIADLISATNDLPLNAKLNRFRGRKAGAYALLSRVYLFMGEYGKALEKANETLSLYSTLANMNNYKVIIPGPFPFVPGTPVGWTDVPRGIDHPEAIVARTFLRPFGLGQDVCASAELTALFSNDDKRWTLYYANGWPPAPPFNYMTRYGVKIFLRGDFFNNALNTPEVYLTRAECSARTNNLQGALDDVNLLRQNRIVPAAYKVFTPADFDNDAEKVLRFVLEERRRELAFTGLRLMDLKRLNKETRFAKTIKHTAEGREYILPPNSPNYLRQIWPAASVMNPDWQLNP</sequence>
<dbReference type="EMBL" id="JAVDTF010000001">
    <property type="protein sequence ID" value="MDR6783256.1"/>
    <property type="molecule type" value="Genomic_DNA"/>
</dbReference>
<accession>A0ACC6KW06</accession>
<evidence type="ECO:0000313" key="2">
    <source>
        <dbReference type="Proteomes" id="UP001246858"/>
    </source>
</evidence>